<dbReference type="eggNOG" id="KOG3424">
    <property type="taxonomic scope" value="Eukaryota"/>
</dbReference>
<reference evidence="5" key="2">
    <citation type="submission" date="2025-08" db="UniProtKB">
        <authorList>
            <consortium name="Ensembl"/>
        </authorList>
    </citation>
    <scope>IDENTIFICATION</scope>
</reference>
<dbReference type="STRING" id="59463.ENSMLUP00000019852"/>
<name>G1Q819_MYOLU</name>
<dbReference type="Ensembl" id="ENSMLUT00000027053.1">
    <property type="protein sequence ID" value="ENSMLUP00000019852.1"/>
    <property type="gene ID" value="ENSMLUG00000022843.1"/>
</dbReference>
<accession>G1Q819</accession>
<evidence type="ECO:0000313" key="6">
    <source>
        <dbReference type="Proteomes" id="UP000001074"/>
    </source>
</evidence>
<dbReference type="InterPro" id="IPR001976">
    <property type="entry name" value="Ribosomal_eS24"/>
</dbReference>
<dbReference type="InterPro" id="IPR012678">
    <property type="entry name" value="Ribosomal_uL23/eL15/eS24_sf"/>
</dbReference>
<dbReference type="EMBL" id="AAPE02040396">
    <property type="status" value="NOT_ANNOTATED_CDS"/>
    <property type="molecule type" value="Genomic_DNA"/>
</dbReference>
<evidence type="ECO:0000256" key="4">
    <source>
        <dbReference type="ARBA" id="ARBA00035458"/>
    </source>
</evidence>
<dbReference type="GO" id="GO:0003735">
    <property type="term" value="F:structural constituent of ribosome"/>
    <property type="evidence" value="ECO:0007669"/>
    <property type="project" value="InterPro"/>
</dbReference>
<proteinExistence type="predicted"/>
<evidence type="ECO:0000256" key="1">
    <source>
        <dbReference type="ARBA" id="ARBA00022980"/>
    </source>
</evidence>
<keyword evidence="6" id="KW-1185">Reference proteome</keyword>
<dbReference type="SUPFAM" id="SSF54189">
    <property type="entry name" value="Ribosomal proteins S24e, L23 and L15e"/>
    <property type="match status" value="1"/>
</dbReference>
<organism evidence="5 6">
    <name type="scientific">Myotis lucifugus</name>
    <name type="common">Little brown bat</name>
    <dbReference type="NCBI Taxonomy" id="59463"/>
    <lineage>
        <taxon>Eukaryota</taxon>
        <taxon>Metazoa</taxon>
        <taxon>Chordata</taxon>
        <taxon>Craniata</taxon>
        <taxon>Vertebrata</taxon>
        <taxon>Euteleostomi</taxon>
        <taxon>Mammalia</taxon>
        <taxon>Eutheria</taxon>
        <taxon>Laurasiatheria</taxon>
        <taxon>Chiroptera</taxon>
        <taxon>Yangochiroptera</taxon>
        <taxon>Vespertilionidae</taxon>
        <taxon>Myotis</taxon>
    </lineage>
</organism>
<evidence type="ECO:0000256" key="2">
    <source>
        <dbReference type="ARBA" id="ARBA00023274"/>
    </source>
</evidence>
<dbReference type="PANTHER" id="PTHR10496">
    <property type="entry name" value="40S RIBOSOMAL PROTEIN S24"/>
    <property type="match status" value="1"/>
</dbReference>
<evidence type="ECO:0000313" key="5">
    <source>
        <dbReference type="Ensembl" id="ENSMLUP00000019852.1"/>
    </source>
</evidence>
<reference evidence="5" key="3">
    <citation type="submission" date="2025-09" db="UniProtKB">
        <authorList>
            <consortium name="Ensembl"/>
        </authorList>
    </citation>
    <scope>IDENTIFICATION</scope>
</reference>
<dbReference type="AlphaFoldDB" id="G1Q819"/>
<dbReference type="GeneTree" id="ENSGT00390000000153"/>
<reference evidence="5 6" key="1">
    <citation type="journal article" date="2011" name="Nature">
        <title>A high-resolution map of human evolutionary constraint using 29 mammals.</title>
        <authorList>
            <person name="Lindblad-Toh K."/>
            <person name="Garber M."/>
            <person name="Zuk O."/>
            <person name="Lin M.F."/>
            <person name="Parker B.J."/>
            <person name="Washietl S."/>
            <person name="Kheradpour P."/>
            <person name="Ernst J."/>
            <person name="Jordan G."/>
            <person name="Mauceli E."/>
            <person name="Ward L.D."/>
            <person name="Lowe C.B."/>
            <person name="Holloway A.K."/>
            <person name="Clamp M."/>
            <person name="Gnerre S."/>
            <person name="Alfoldi J."/>
            <person name="Beal K."/>
            <person name="Chang J."/>
            <person name="Clawson H."/>
            <person name="Cuff J."/>
            <person name="Di Palma F."/>
            <person name="Fitzgerald S."/>
            <person name="Flicek P."/>
            <person name="Guttman M."/>
            <person name="Hubisz M.J."/>
            <person name="Jaffe D.B."/>
            <person name="Jungreis I."/>
            <person name="Kent W.J."/>
            <person name="Kostka D."/>
            <person name="Lara M."/>
            <person name="Martins A.L."/>
            <person name="Massingham T."/>
            <person name="Moltke I."/>
            <person name="Raney B.J."/>
            <person name="Rasmussen M.D."/>
            <person name="Robinson J."/>
            <person name="Stark A."/>
            <person name="Vilella A.J."/>
            <person name="Wen J."/>
            <person name="Xie X."/>
            <person name="Zody M.C."/>
            <person name="Baldwin J."/>
            <person name="Bloom T."/>
            <person name="Chin C.W."/>
            <person name="Heiman D."/>
            <person name="Nicol R."/>
            <person name="Nusbaum C."/>
            <person name="Young S."/>
            <person name="Wilkinson J."/>
            <person name="Worley K.C."/>
            <person name="Kovar C.L."/>
            <person name="Muzny D.M."/>
            <person name="Gibbs R.A."/>
            <person name="Cree A."/>
            <person name="Dihn H.H."/>
            <person name="Fowler G."/>
            <person name="Jhangiani S."/>
            <person name="Joshi V."/>
            <person name="Lee S."/>
            <person name="Lewis L.R."/>
            <person name="Nazareth L.V."/>
            <person name="Okwuonu G."/>
            <person name="Santibanez J."/>
            <person name="Warren W.C."/>
            <person name="Mardis E.R."/>
            <person name="Weinstock G.M."/>
            <person name="Wilson R.K."/>
            <person name="Delehaunty K."/>
            <person name="Dooling D."/>
            <person name="Fronik C."/>
            <person name="Fulton L."/>
            <person name="Fulton B."/>
            <person name="Graves T."/>
            <person name="Minx P."/>
            <person name="Sodergren E."/>
            <person name="Birney E."/>
            <person name="Margulies E.H."/>
            <person name="Herrero J."/>
            <person name="Green E.D."/>
            <person name="Haussler D."/>
            <person name="Siepel A."/>
            <person name="Goldman N."/>
            <person name="Pollard K.S."/>
            <person name="Pedersen J.S."/>
            <person name="Lander E.S."/>
            <person name="Kellis M."/>
        </authorList>
    </citation>
    <scope>NUCLEOTIDE SEQUENCE [LARGE SCALE GENOMIC DNA]</scope>
</reference>
<dbReference type="InterPro" id="IPR053709">
    <property type="entry name" value="eRP_eS24_sf"/>
</dbReference>
<dbReference type="Pfam" id="PF01282">
    <property type="entry name" value="Ribosomal_S24e"/>
    <property type="match status" value="1"/>
</dbReference>
<dbReference type="Proteomes" id="UP000001074">
    <property type="component" value="Unassembled WGS sequence"/>
</dbReference>
<dbReference type="GO" id="GO:0044391">
    <property type="term" value="C:ribosomal subunit"/>
    <property type="evidence" value="ECO:0007669"/>
    <property type="project" value="UniProtKB-ARBA"/>
</dbReference>
<dbReference type="InParanoid" id="G1Q819"/>
<dbReference type="GO" id="GO:0006412">
    <property type="term" value="P:translation"/>
    <property type="evidence" value="ECO:0007669"/>
    <property type="project" value="InterPro"/>
</dbReference>
<keyword evidence="1" id="KW-0689">Ribosomal protein</keyword>
<evidence type="ECO:0000256" key="3">
    <source>
        <dbReference type="ARBA" id="ARBA00035149"/>
    </source>
</evidence>
<dbReference type="Gene3D" id="3.30.70.3370">
    <property type="match status" value="1"/>
</dbReference>
<protein>
    <recommendedName>
        <fullName evidence="3">Small ribosomal subunit protein eS24</fullName>
    </recommendedName>
    <alternativeName>
        <fullName evidence="4">40S ribosomal protein S24</fullName>
    </alternativeName>
</protein>
<keyword evidence="2" id="KW-0687">Ribonucleoprotein</keyword>
<sequence>HEQTVTTQTRKFMTNKQTTSVGTNLIDVLHPGKATAPRTEIQENLVRMSEDTRYYLVFGFRTHSGGGKTTGFGMIYDSLDPIKKNEPKHRLARYGVFEKKKISTEQQNEYANGMKSSRGPPNQCWCCQRKGKI</sequence>
<dbReference type="HOGENOM" id="CLU_107248_1_0_1"/>